<evidence type="ECO:0000259" key="5">
    <source>
        <dbReference type="PROSITE" id="PS50931"/>
    </source>
</evidence>
<keyword evidence="4" id="KW-0804">Transcription</keyword>
<name>A0ABQ6I8P6_9MICO</name>
<dbReference type="InterPro" id="IPR000847">
    <property type="entry name" value="LysR_HTH_N"/>
</dbReference>
<dbReference type="InterPro" id="IPR036390">
    <property type="entry name" value="WH_DNA-bd_sf"/>
</dbReference>
<dbReference type="InterPro" id="IPR005119">
    <property type="entry name" value="LysR_subst-bd"/>
</dbReference>
<dbReference type="InterPro" id="IPR050950">
    <property type="entry name" value="HTH-type_LysR_regulators"/>
</dbReference>
<feature type="domain" description="HTH lysR-type" evidence="5">
    <location>
        <begin position="1"/>
        <end position="58"/>
    </location>
</feature>
<reference evidence="7" key="1">
    <citation type="journal article" date="2019" name="Int. J. Syst. Evol. Microbiol.">
        <title>The Global Catalogue of Microorganisms (GCM) 10K type strain sequencing project: providing services to taxonomists for standard genome sequencing and annotation.</title>
        <authorList>
            <consortium name="The Broad Institute Genomics Platform"/>
            <consortium name="The Broad Institute Genome Sequencing Center for Infectious Disease"/>
            <person name="Wu L."/>
            <person name="Ma J."/>
        </authorList>
    </citation>
    <scope>NUCLEOTIDE SEQUENCE [LARGE SCALE GENOMIC DNA]</scope>
    <source>
        <strain evidence="7">NBRC 106348</strain>
    </source>
</reference>
<dbReference type="PROSITE" id="PS50931">
    <property type="entry name" value="HTH_LYSR"/>
    <property type="match status" value="1"/>
</dbReference>
<dbReference type="Gene3D" id="3.40.190.290">
    <property type="match status" value="1"/>
</dbReference>
<dbReference type="Gene3D" id="1.10.10.10">
    <property type="entry name" value="Winged helix-like DNA-binding domain superfamily/Winged helix DNA-binding domain"/>
    <property type="match status" value="1"/>
</dbReference>
<dbReference type="EMBL" id="BSUK01000001">
    <property type="protein sequence ID" value="GMA26567.1"/>
    <property type="molecule type" value="Genomic_DNA"/>
</dbReference>
<evidence type="ECO:0000256" key="1">
    <source>
        <dbReference type="ARBA" id="ARBA00009437"/>
    </source>
</evidence>
<evidence type="ECO:0000313" key="6">
    <source>
        <dbReference type="EMBL" id="GMA26567.1"/>
    </source>
</evidence>
<dbReference type="PANTHER" id="PTHR30419">
    <property type="entry name" value="HTH-TYPE TRANSCRIPTIONAL REGULATOR YBHD"/>
    <property type="match status" value="1"/>
</dbReference>
<keyword evidence="3" id="KW-0238">DNA-binding</keyword>
<organism evidence="6 7">
    <name type="scientific">Luteimicrobium album</name>
    <dbReference type="NCBI Taxonomy" id="1054550"/>
    <lineage>
        <taxon>Bacteria</taxon>
        <taxon>Bacillati</taxon>
        <taxon>Actinomycetota</taxon>
        <taxon>Actinomycetes</taxon>
        <taxon>Micrococcales</taxon>
        <taxon>Luteimicrobium</taxon>
    </lineage>
</organism>
<dbReference type="SUPFAM" id="SSF46785">
    <property type="entry name" value="Winged helix' DNA-binding domain"/>
    <property type="match status" value="1"/>
</dbReference>
<dbReference type="Pfam" id="PF03466">
    <property type="entry name" value="LysR_substrate"/>
    <property type="match status" value="1"/>
</dbReference>
<proteinExistence type="inferred from homology"/>
<comment type="caution">
    <text evidence="6">The sequence shown here is derived from an EMBL/GenBank/DDBJ whole genome shotgun (WGS) entry which is preliminary data.</text>
</comment>
<sequence>MDLRQLEIFEAVAEELSFTRAAERLYAAQSTVSAAVQSLEHELGATLFDRSTRRVSLTAVGEAVLAEARDAIDAVDRMRTAADESAAGLRGRVRVGMISNLGDLDLPDLFGDFHRSYPLVGLRLATSPEGSTGLLEDLARARVDVAFVGLPAESLVGLERIELLRTRFVALLPDGHPLADRRTVTLADLADEPFVDTPEGFGHRVQLDRAFAAADLARHVRTEVADLATVPGYVRTGLGVAIVPLMGTVDAPGVVTVEVDPHLEWSLHAVAPRHARGQPATARLLDLLQERAGRPPARGD</sequence>
<keyword evidence="7" id="KW-1185">Reference proteome</keyword>
<evidence type="ECO:0000256" key="3">
    <source>
        <dbReference type="ARBA" id="ARBA00023125"/>
    </source>
</evidence>
<dbReference type="InterPro" id="IPR036388">
    <property type="entry name" value="WH-like_DNA-bd_sf"/>
</dbReference>
<comment type="similarity">
    <text evidence="1">Belongs to the LysR transcriptional regulatory family.</text>
</comment>
<evidence type="ECO:0000313" key="7">
    <source>
        <dbReference type="Proteomes" id="UP001157091"/>
    </source>
</evidence>
<dbReference type="Pfam" id="PF00126">
    <property type="entry name" value="HTH_1"/>
    <property type="match status" value="1"/>
</dbReference>
<evidence type="ECO:0000256" key="2">
    <source>
        <dbReference type="ARBA" id="ARBA00023015"/>
    </source>
</evidence>
<protein>
    <submittedName>
        <fullName evidence="6">LysR family transcriptional regulator</fullName>
    </submittedName>
</protein>
<dbReference type="SUPFAM" id="SSF53850">
    <property type="entry name" value="Periplasmic binding protein-like II"/>
    <property type="match status" value="1"/>
</dbReference>
<evidence type="ECO:0000256" key="4">
    <source>
        <dbReference type="ARBA" id="ARBA00023163"/>
    </source>
</evidence>
<accession>A0ABQ6I8P6</accession>
<dbReference type="RefSeq" id="WP_284294806.1">
    <property type="nucleotide sequence ID" value="NZ_BSUK01000001.1"/>
</dbReference>
<keyword evidence="2" id="KW-0805">Transcription regulation</keyword>
<gene>
    <name evidence="6" type="ORF">GCM10025864_43260</name>
</gene>
<dbReference type="PRINTS" id="PR00039">
    <property type="entry name" value="HTHLYSR"/>
</dbReference>
<dbReference type="Proteomes" id="UP001157091">
    <property type="component" value="Unassembled WGS sequence"/>
</dbReference>